<organism evidence="7 8">
    <name type="scientific">Bowmanella denitrificans</name>
    <dbReference type="NCBI Taxonomy" id="366582"/>
    <lineage>
        <taxon>Bacteria</taxon>
        <taxon>Pseudomonadati</taxon>
        <taxon>Pseudomonadota</taxon>
        <taxon>Gammaproteobacteria</taxon>
        <taxon>Alteromonadales</taxon>
        <taxon>Alteromonadaceae</taxon>
        <taxon>Bowmanella</taxon>
    </lineage>
</organism>
<sequence>MKQGRRAGVCLAFGVLSGSLFWSTSAAFGLAAILHTNVWLFEVFRYCGALYLLYLAVKSLRSAFSTAPLTLPANQAMTAKGCYLSGLLIHLTNPKAILFFAALYSIGVPPTASPLALLSVILVVGALSSLIFLGYAVLFSYSGVRRIYLKSKRVFESVFAVFFGAASLKLLISGAGK</sequence>
<evidence type="ECO:0000256" key="6">
    <source>
        <dbReference type="SAM" id="Phobius"/>
    </source>
</evidence>
<name>A0ABP3H0Z7_9ALTE</name>
<comment type="subcellular location">
    <subcellularLocation>
        <location evidence="1">Cell membrane</location>
        <topology evidence="1">Multi-pass membrane protein</topology>
    </subcellularLocation>
</comment>
<feature type="transmembrane region" description="Helical" evidence="6">
    <location>
        <begin position="116"/>
        <end position="142"/>
    </location>
</feature>
<evidence type="ECO:0000256" key="2">
    <source>
        <dbReference type="ARBA" id="ARBA00022475"/>
    </source>
</evidence>
<dbReference type="Pfam" id="PF01810">
    <property type="entry name" value="LysE"/>
    <property type="match status" value="1"/>
</dbReference>
<feature type="transmembrane region" description="Helical" evidence="6">
    <location>
        <begin position="154"/>
        <end position="172"/>
    </location>
</feature>
<proteinExistence type="predicted"/>
<evidence type="ECO:0000256" key="5">
    <source>
        <dbReference type="ARBA" id="ARBA00023136"/>
    </source>
</evidence>
<dbReference type="PANTHER" id="PTHR30086:SF19">
    <property type="entry name" value="THREONINE EFFLUX PROTEIN"/>
    <property type="match status" value="1"/>
</dbReference>
<dbReference type="EMBL" id="BAAAEI010000014">
    <property type="protein sequence ID" value="GAA0359753.1"/>
    <property type="molecule type" value="Genomic_DNA"/>
</dbReference>
<evidence type="ECO:0000313" key="7">
    <source>
        <dbReference type="EMBL" id="GAA0359753.1"/>
    </source>
</evidence>
<keyword evidence="3 6" id="KW-0812">Transmembrane</keyword>
<comment type="caution">
    <text evidence="7">The sequence shown here is derived from an EMBL/GenBank/DDBJ whole genome shotgun (WGS) entry which is preliminary data.</text>
</comment>
<evidence type="ECO:0000256" key="3">
    <source>
        <dbReference type="ARBA" id="ARBA00022692"/>
    </source>
</evidence>
<dbReference type="RefSeq" id="WP_343845276.1">
    <property type="nucleotide sequence ID" value="NZ_BAAAEI010000014.1"/>
</dbReference>
<protein>
    <submittedName>
        <fullName evidence="7">LysE family translocator</fullName>
    </submittedName>
</protein>
<evidence type="ECO:0000256" key="1">
    <source>
        <dbReference type="ARBA" id="ARBA00004651"/>
    </source>
</evidence>
<gene>
    <name evidence="7" type="ORF">GCM10009092_24950</name>
</gene>
<keyword evidence="8" id="KW-1185">Reference proteome</keyword>
<feature type="transmembrane region" description="Helical" evidence="6">
    <location>
        <begin position="43"/>
        <end position="60"/>
    </location>
</feature>
<accession>A0ABP3H0Z7</accession>
<dbReference type="PANTHER" id="PTHR30086">
    <property type="entry name" value="ARGININE EXPORTER PROTEIN ARGO"/>
    <property type="match status" value="1"/>
</dbReference>
<keyword evidence="5 6" id="KW-0472">Membrane</keyword>
<evidence type="ECO:0000313" key="8">
    <source>
        <dbReference type="Proteomes" id="UP001501757"/>
    </source>
</evidence>
<reference evidence="8" key="1">
    <citation type="journal article" date="2019" name="Int. J. Syst. Evol. Microbiol.">
        <title>The Global Catalogue of Microorganisms (GCM) 10K type strain sequencing project: providing services to taxonomists for standard genome sequencing and annotation.</title>
        <authorList>
            <consortium name="The Broad Institute Genomics Platform"/>
            <consortium name="The Broad Institute Genome Sequencing Center for Infectious Disease"/>
            <person name="Wu L."/>
            <person name="Ma J."/>
        </authorList>
    </citation>
    <scope>NUCLEOTIDE SEQUENCE [LARGE SCALE GENOMIC DNA]</scope>
    <source>
        <strain evidence="8">JCM 13378</strain>
    </source>
</reference>
<keyword evidence="2" id="KW-1003">Cell membrane</keyword>
<dbReference type="InterPro" id="IPR001123">
    <property type="entry name" value="LeuE-type"/>
</dbReference>
<dbReference type="Proteomes" id="UP001501757">
    <property type="component" value="Unassembled WGS sequence"/>
</dbReference>
<feature type="transmembrane region" description="Helical" evidence="6">
    <location>
        <begin position="81"/>
        <end position="104"/>
    </location>
</feature>
<keyword evidence="4 6" id="KW-1133">Transmembrane helix</keyword>
<evidence type="ECO:0000256" key="4">
    <source>
        <dbReference type="ARBA" id="ARBA00022989"/>
    </source>
</evidence>